<feature type="domain" description="ABC transporter" evidence="5">
    <location>
        <begin position="4"/>
        <end position="237"/>
    </location>
</feature>
<evidence type="ECO:0000313" key="6">
    <source>
        <dbReference type="EMBL" id="OHU93624.1"/>
    </source>
</evidence>
<dbReference type="STRING" id="327939.BIW53_20010"/>
<dbReference type="SUPFAM" id="SSF52540">
    <property type="entry name" value="P-loop containing nucleoside triphosphate hydrolases"/>
    <property type="match status" value="2"/>
</dbReference>
<dbReference type="GO" id="GO:0005524">
    <property type="term" value="F:ATP binding"/>
    <property type="evidence" value="ECO:0007669"/>
    <property type="project" value="UniProtKB-KW"/>
</dbReference>
<keyword evidence="3" id="KW-0067">ATP-binding</keyword>
<keyword evidence="2" id="KW-0547">Nucleotide-binding</keyword>
<keyword evidence="7" id="KW-1185">Reference proteome</keyword>
<dbReference type="InterPro" id="IPR027417">
    <property type="entry name" value="P-loop_NTPase"/>
</dbReference>
<feature type="region of interest" description="Disordered" evidence="4">
    <location>
        <begin position="288"/>
        <end position="308"/>
    </location>
</feature>
<dbReference type="InterPro" id="IPR050611">
    <property type="entry name" value="ABCF"/>
</dbReference>
<dbReference type="PANTHER" id="PTHR19211">
    <property type="entry name" value="ATP-BINDING TRANSPORT PROTEIN-RELATED"/>
    <property type="match status" value="1"/>
</dbReference>
<dbReference type="EMBL" id="MNAN01000037">
    <property type="protein sequence ID" value="OHU93624.1"/>
    <property type="molecule type" value="Genomic_DNA"/>
</dbReference>
<proteinExistence type="predicted"/>
<dbReference type="PANTHER" id="PTHR19211:SF6">
    <property type="entry name" value="BLL7188 PROTEIN"/>
    <property type="match status" value="1"/>
</dbReference>
<evidence type="ECO:0000313" key="7">
    <source>
        <dbReference type="Proteomes" id="UP000180253"/>
    </source>
</evidence>
<dbReference type="InterPro" id="IPR003439">
    <property type="entry name" value="ABC_transporter-like_ATP-bd"/>
</dbReference>
<dbReference type="GO" id="GO:0016887">
    <property type="term" value="F:ATP hydrolysis activity"/>
    <property type="evidence" value="ECO:0007669"/>
    <property type="project" value="InterPro"/>
</dbReference>
<accession>A0A1S1N2F4</accession>
<dbReference type="RefSeq" id="WP_070993778.1">
    <property type="nucleotide sequence ID" value="NZ_CBCSHD010000006.1"/>
</dbReference>
<evidence type="ECO:0000256" key="2">
    <source>
        <dbReference type="ARBA" id="ARBA00022741"/>
    </source>
</evidence>
<dbReference type="Proteomes" id="UP000180253">
    <property type="component" value="Unassembled WGS sequence"/>
</dbReference>
<dbReference type="Pfam" id="PF00005">
    <property type="entry name" value="ABC_tran"/>
    <property type="match status" value="2"/>
</dbReference>
<keyword evidence="1" id="KW-0677">Repeat</keyword>
<dbReference type="SMART" id="SM00382">
    <property type="entry name" value="AAA"/>
    <property type="match status" value="2"/>
</dbReference>
<feature type="compositionally biased region" description="Low complexity" evidence="4">
    <location>
        <begin position="292"/>
        <end position="302"/>
    </location>
</feature>
<evidence type="ECO:0000256" key="4">
    <source>
        <dbReference type="SAM" id="MobiDB-lite"/>
    </source>
</evidence>
<gene>
    <name evidence="6" type="ORF">BIW53_20010</name>
</gene>
<dbReference type="InterPro" id="IPR017871">
    <property type="entry name" value="ABC_transporter-like_CS"/>
</dbReference>
<protein>
    <recommendedName>
        <fullName evidence="5">ABC transporter domain-containing protein</fullName>
    </recommendedName>
</protein>
<reference evidence="6 7" key="1">
    <citation type="submission" date="2016-10" db="EMBL/GenBank/DDBJ databases">
        <title>Pseudoalteromonas amylolytica sp. nov., isolated from the surface seawater.</title>
        <authorList>
            <person name="Wu Y.-H."/>
            <person name="Cheng H."/>
            <person name="Jin X.-B."/>
            <person name="Wang C.-S."/>
            <person name="Xu X.-W."/>
        </authorList>
    </citation>
    <scope>NUCLEOTIDE SEQUENCE [LARGE SCALE GENOMIC DNA]</scope>
    <source>
        <strain evidence="6 7">JCM 12483</strain>
    </source>
</reference>
<evidence type="ECO:0000259" key="5">
    <source>
        <dbReference type="PROSITE" id="PS50893"/>
    </source>
</evidence>
<dbReference type="InterPro" id="IPR003593">
    <property type="entry name" value="AAA+_ATPase"/>
</dbReference>
<name>A0A1S1N2F4_9GAMM</name>
<comment type="caution">
    <text evidence="6">The sequence shown here is derived from an EMBL/GenBank/DDBJ whole genome shotgun (WGS) entry which is preliminary data.</text>
</comment>
<evidence type="ECO:0000256" key="1">
    <source>
        <dbReference type="ARBA" id="ARBA00022737"/>
    </source>
</evidence>
<dbReference type="Gene3D" id="3.40.50.300">
    <property type="entry name" value="P-loop containing nucleotide triphosphate hydrolases"/>
    <property type="match status" value="2"/>
</dbReference>
<dbReference type="PROSITE" id="PS50893">
    <property type="entry name" value="ABC_TRANSPORTER_2"/>
    <property type="match status" value="1"/>
</dbReference>
<dbReference type="OrthoDB" id="9808609at2"/>
<dbReference type="AlphaFoldDB" id="A0A1S1N2F4"/>
<sequence>MPVLTAQNLSYQFADGDIIFQDINCTINHPRIGLVGKNGAGKSILAKLLAKQLTPTRGSVNCKMQIGFFDQHSEQQLDDSTTIAQLLGYERVLQALEKIAQGDFEQALFDTADQQWQLPETFSQQLKAMGLPDDHHILCSQLSGGQLARLRLWQLFNSDAKLLILDEPSNHLDTDGQCWLLEQLALFQGHVLLISHDYTLLQYVTHIWELSELGLKQYGTNFDNFLVQKDTEQRALSSQIHTVRKQQLEVQKQAQLNRQKAQKRAAQGNKLRASTSQAKVLLNSKKDSATASLSSSQKNQQQRQKKLSEKYTQLRLKQQQHQYQRFYLGNIAKADISKRSLVSVQNLTLPFGQQNEFSFTIYQQQKWQIKGANGCGKSTLLKVLLKQLSPSTGSVTINTALSYIDQHFTHLEPYLSPLQTLLQRCPHLTKSLAHTLLAAIGLKNSKANQTVTSLSGGEKMKLSMLCASQQQPTPLLLLDEPDNHLDFESKQQLAHALFEYQGSFLVISHNPHFIASLGITHELALDIEK</sequence>
<dbReference type="PROSITE" id="PS00211">
    <property type="entry name" value="ABC_TRANSPORTER_1"/>
    <property type="match status" value="1"/>
</dbReference>
<organism evidence="6 7">
    <name type="scientific">Pseudoalteromonas byunsanensis</name>
    <dbReference type="NCBI Taxonomy" id="327939"/>
    <lineage>
        <taxon>Bacteria</taxon>
        <taxon>Pseudomonadati</taxon>
        <taxon>Pseudomonadota</taxon>
        <taxon>Gammaproteobacteria</taxon>
        <taxon>Alteromonadales</taxon>
        <taxon>Pseudoalteromonadaceae</taxon>
        <taxon>Pseudoalteromonas</taxon>
    </lineage>
</organism>
<evidence type="ECO:0000256" key="3">
    <source>
        <dbReference type="ARBA" id="ARBA00022840"/>
    </source>
</evidence>